<keyword evidence="1" id="KW-0812">Transmembrane</keyword>
<dbReference type="InParanoid" id="D2V5F5"/>
<name>D2V5F5_NAEGR</name>
<protein>
    <submittedName>
        <fullName evidence="2">Predicted protein</fullName>
    </submittedName>
</protein>
<feature type="transmembrane region" description="Helical" evidence="1">
    <location>
        <begin position="241"/>
        <end position="260"/>
    </location>
</feature>
<dbReference type="OrthoDB" id="10669639at2759"/>
<dbReference type="GeneID" id="8861507"/>
<evidence type="ECO:0000313" key="2">
    <source>
        <dbReference type="EMBL" id="EFC48106.1"/>
    </source>
</evidence>
<reference evidence="2 3" key="1">
    <citation type="journal article" date="2010" name="Cell">
        <title>The genome of Naegleria gruberi illuminates early eukaryotic versatility.</title>
        <authorList>
            <person name="Fritz-Laylin L.K."/>
            <person name="Prochnik S.E."/>
            <person name="Ginger M.L."/>
            <person name="Dacks J.B."/>
            <person name="Carpenter M.L."/>
            <person name="Field M.C."/>
            <person name="Kuo A."/>
            <person name="Paredez A."/>
            <person name="Chapman J."/>
            <person name="Pham J."/>
            <person name="Shu S."/>
            <person name="Neupane R."/>
            <person name="Cipriano M."/>
            <person name="Mancuso J."/>
            <person name="Tu H."/>
            <person name="Salamov A."/>
            <person name="Lindquist E."/>
            <person name="Shapiro H."/>
            <person name="Lucas S."/>
            <person name="Grigoriev I.V."/>
            <person name="Cande W.Z."/>
            <person name="Fulton C."/>
            <person name="Rokhsar D.S."/>
            <person name="Dawson S.C."/>
        </authorList>
    </citation>
    <scope>NUCLEOTIDE SEQUENCE [LARGE SCALE GENOMIC DNA]</scope>
    <source>
        <strain evidence="2 3">NEG-M</strain>
    </source>
</reference>
<dbReference type="KEGG" id="ngr:NAEGRDRAFT_46671"/>
<feature type="transmembrane region" description="Helical" evidence="1">
    <location>
        <begin position="12"/>
        <end position="35"/>
    </location>
</feature>
<accession>D2V5F5</accession>
<evidence type="ECO:0000256" key="1">
    <source>
        <dbReference type="SAM" id="Phobius"/>
    </source>
</evidence>
<dbReference type="Proteomes" id="UP000006671">
    <property type="component" value="Unassembled WGS sequence"/>
</dbReference>
<keyword evidence="1" id="KW-0472">Membrane</keyword>
<keyword evidence="1" id="KW-1133">Transmembrane helix</keyword>
<proteinExistence type="predicted"/>
<organism evidence="3">
    <name type="scientific">Naegleria gruberi</name>
    <name type="common">Amoeba</name>
    <dbReference type="NCBI Taxonomy" id="5762"/>
    <lineage>
        <taxon>Eukaryota</taxon>
        <taxon>Discoba</taxon>
        <taxon>Heterolobosea</taxon>
        <taxon>Tetramitia</taxon>
        <taxon>Eutetramitia</taxon>
        <taxon>Vahlkampfiidae</taxon>
        <taxon>Naegleria</taxon>
    </lineage>
</organism>
<evidence type="ECO:0000313" key="3">
    <source>
        <dbReference type="Proteomes" id="UP000006671"/>
    </source>
</evidence>
<dbReference type="AlphaFoldDB" id="D2V5F5"/>
<dbReference type="VEuPathDB" id="AmoebaDB:NAEGRDRAFT_46671"/>
<dbReference type="RefSeq" id="XP_002680850.1">
    <property type="nucleotide sequence ID" value="XM_002680804.1"/>
</dbReference>
<dbReference type="EMBL" id="GG738852">
    <property type="protein sequence ID" value="EFC48106.1"/>
    <property type="molecule type" value="Genomic_DNA"/>
</dbReference>
<sequence length="302" mass="34031">MAQLLRKGSLLPLVMGVFVIVLMIVGGSLVEAWFFNSKSKKYYWVSSVMSTLRLGSSCMINVQEEIVFGFEGDFGRVERAICHSNLPFNAGQFIVEDLMVSSNYSKVFKTETDLSQKKSCFSIIAFLKERTPTDQTTYVKFTFTYLIKGPLAGYQDGERKTFELGWNMKFKKGYVDKATFRIEYPSKLYRLNDDVSPKVIEKGMHRIEEHFRQLSPQSVMSINLKGIVKSSTIELCTPSSIPPFIIVGGIVVIVLIFCWASKTEKVNNKKDDPPIDNTSTSDTYTYDYYSDGSCGSCGCDAD</sequence>
<keyword evidence="3" id="KW-1185">Reference proteome</keyword>
<gene>
    <name evidence="2" type="ORF">NAEGRDRAFT_46671</name>
</gene>